<keyword evidence="1" id="KW-0175">Coiled coil</keyword>
<dbReference type="AlphaFoldDB" id="A0ABD5Y561"/>
<organism evidence="2 3">
    <name type="scientific">Halosimplex aquaticum</name>
    <dbReference type="NCBI Taxonomy" id="3026162"/>
    <lineage>
        <taxon>Archaea</taxon>
        <taxon>Methanobacteriati</taxon>
        <taxon>Methanobacteriota</taxon>
        <taxon>Stenosarchaea group</taxon>
        <taxon>Halobacteria</taxon>
        <taxon>Halobacteriales</taxon>
        <taxon>Haloarculaceae</taxon>
        <taxon>Halosimplex</taxon>
    </lineage>
</organism>
<evidence type="ECO:0000256" key="1">
    <source>
        <dbReference type="SAM" id="Coils"/>
    </source>
</evidence>
<sequence>MEQRALLTKREREVLHGTNIEEISNVEAYRQKIRTRVRKRIKNLETDITILDEKERELAEDARRAACGPEPMLEQLREEIRQLRSELIDETGKV</sequence>
<evidence type="ECO:0000313" key="2">
    <source>
        <dbReference type="EMBL" id="MFC7140500.1"/>
    </source>
</evidence>
<comment type="caution">
    <text evidence="2">The sequence shown here is derived from an EMBL/GenBank/DDBJ whole genome shotgun (WGS) entry which is preliminary data.</text>
</comment>
<proteinExistence type="predicted"/>
<accession>A0ABD5Y561</accession>
<reference evidence="2 3" key="1">
    <citation type="journal article" date="2019" name="Int. J. Syst. Evol. Microbiol.">
        <title>The Global Catalogue of Microorganisms (GCM) 10K type strain sequencing project: providing services to taxonomists for standard genome sequencing and annotation.</title>
        <authorList>
            <consortium name="The Broad Institute Genomics Platform"/>
            <consortium name="The Broad Institute Genome Sequencing Center for Infectious Disease"/>
            <person name="Wu L."/>
            <person name="Ma J."/>
        </authorList>
    </citation>
    <scope>NUCLEOTIDE SEQUENCE [LARGE SCALE GENOMIC DNA]</scope>
    <source>
        <strain evidence="2 3">XZYJT29</strain>
    </source>
</reference>
<name>A0ABD5Y561_9EURY</name>
<dbReference type="EMBL" id="JBHTAS010000001">
    <property type="protein sequence ID" value="MFC7140500.1"/>
    <property type="molecule type" value="Genomic_DNA"/>
</dbReference>
<dbReference type="GeneID" id="78820790"/>
<feature type="coiled-coil region" evidence="1">
    <location>
        <begin position="34"/>
        <end position="93"/>
    </location>
</feature>
<dbReference type="RefSeq" id="WP_274326056.1">
    <property type="nucleotide sequence ID" value="NZ_CP118158.1"/>
</dbReference>
<gene>
    <name evidence="2" type="ORF">ACFQMA_11750</name>
</gene>
<evidence type="ECO:0000313" key="3">
    <source>
        <dbReference type="Proteomes" id="UP001596432"/>
    </source>
</evidence>
<protein>
    <submittedName>
        <fullName evidence="2">Uncharacterized protein</fullName>
    </submittedName>
</protein>
<dbReference type="Proteomes" id="UP001596432">
    <property type="component" value="Unassembled WGS sequence"/>
</dbReference>
<keyword evidence="3" id="KW-1185">Reference proteome</keyword>